<dbReference type="PRINTS" id="PR00404">
    <property type="entry name" value="MADSDOMAIN"/>
</dbReference>
<dbReference type="InterPro" id="IPR002100">
    <property type="entry name" value="TF_MADSbox"/>
</dbReference>
<feature type="domain" description="MADS-box" evidence="6">
    <location>
        <begin position="1"/>
        <end position="61"/>
    </location>
</feature>
<reference evidence="8" key="1">
    <citation type="journal article" date="2008" name="BMC Genomics">
        <title>Characterization of expressed sequence tags from a full-length enriched cDNA library of Cryptomeria japonica male strobili.</title>
        <authorList>
            <person name="Futamura N."/>
            <person name="Totoki Y."/>
            <person name="Toyoda A."/>
            <person name="Igasaki T."/>
            <person name="Nanjo T."/>
            <person name="Seki M."/>
            <person name="Sakaki Y."/>
            <person name="Mari A."/>
            <person name="Shinozaki K."/>
            <person name="Shinohara K."/>
        </authorList>
    </citation>
    <scope>NUCLEOTIDE SEQUENCE</scope>
    <source>
        <tissue evidence="8">Male strobilus</tissue>
    </source>
</reference>
<dbReference type="AlphaFoldDB" id="B2ZX78"/>
<name>B2ZX78_CRYJA</name>
<keyword evidence="4" id="KW-0804">Transcription</keyword>
<dbReference type="CDD" id="cd00265">
    <property type="entry name" value="MADS_MEF2_like"/>
    <property type="match status" value="1"/>
</dbReference>
<dbReference type="RefSeq" id="XP_059077544.1">
    <property type="nucleotide sequence ID" value="XM_059221561.1"/>
</dbReference>
<dbReference type="GO" id="GO:0000977">
    <property type="term" value="F:RNA polymerase II transcription regulatory region sequence-specific DNA binding"/>
    <property type="evidence" value="ECO:0007669"/>
    <property type="project" value="InterPro"/>
</dbReference>
<dbReference type="RefSeq" id="XP_057871740.2">
    <property type="nucleotide sequence ID" value="XM_058015757.2"/>
</dbReference>
<dbReference type="Pfam" id="PF00319">
    <property type="entry name" value="SRF-TF"/>
    <property type="match status" value="1"/>
</dbReference>
<dbReference type="PROSITE" id="PS50066">
    <property type="entry name" value="MADS_BOX_2"/>
    <property type="match status" value="1"/>
</dbReference>
<evidence type="ECO:0000256" key="4">
    <source>
        <dbReference type="ARBA" id="ARBA00023163"/>
    </source>
</evidence>
<dbReference type="OrthoDB" id="1898716at2759"/>
<dbReference type="SUPFAM" id="SSF55455">
    <property type="entry name" value="SRF-like"/>
    <property type="match status" value="1"/>
</dbReference>
<dbReference type="InterPro" id="IPR002487">
    <property type="entry name" value="TF_Kbox"/>
</dbReference>
<dbReference type="GO" id="GO:0003700">
    <property type="term" value="F:DNA-binding transcription factor activity"/>
    <property type="evidence" value="ECO:0007669"/>
    <property type="project" value="InterPro"/>
</dbReference>
<dbReference type="PROSITE" id="PS51297">
    <property type="entry name" value="K_BOX"/>
    <property type="match status" value="1"/>
</dbReference>
<dbReference type="PANTHER" id="PTHR48019">
    <property type="entry name" value="SERUM RESPONSE FACTOR HOMOLOG"/>
    <property type="match status" value="1"/>
</dbReference>
<evidence type="ECO:0000256" key="1">
    <source>
        <dbReference type="ARBA" id="ARBA00004123"/>
    </source>
</evidence>
<keyword evidence="2" id="KW-0805">Transcription regulation</keyword>
<accession>B2ZX78</accession>
<protein>
    <submittedName>
        <fullName evidence="8">TM8-like MADS-box transcription factor</fullName>
    </submittedName>
</protein>
<sequence length="212" mass="24305">MVRGKVHLKKIENPVHRRVTFSKRKAGLLKKATELSVLCEAEIGLIIFSPTGKLFEYANPSMNRVMGKYEKNCSSIGDVIELPDNIETLHLELENLQKRTTHLEKTYKHMIGEDLGLLTFKDLQRLEKRISLGTRKIHSRKKKMSLEHARSIKMKAKSLTLENGNLFKMVEEGRCRACHLNIDIMEGVDNNWETDAATQQILHQTNLNLTLS</sequence>
<dbReference type="InterPro" id="IPR036879">
    <property type="entry name" value="TF_MADSbox_sf"/>
</dbReference>
<proteinExistence type="evidence at transcript level"/>
<dbReference type="Pfam" id="PF01486">
    <property type="entry name" value="K-box"/>
    <property type="match status" value="1"/>
</dbReference>
<evidence type="ECO:0000259" key="7">
    <source>
        <dbReference type="PROSITE" id="PS51297"/>
    </source>
</evidence>
<evidence type="ECO:0000313" key="8">
    <source>
        <dbReference type="EMBL" id="BAG48495.1"/>
    </source>
</evidence>
<dbReference type="GO" id="GO:0045944">
    <property type="term" value="P:positive regulation of transcription by RNA polymerase II"/>
    <property type="evidence" value="ECO:0007669"/>
    <property type="project" value="InterPro"/>
</dbReference>
<evidence type="ECO:0000256" key="3">
    <source>
        <dbReference type="ARBA" id="ARBA00023125"/>
    </source>
</evidence>
<dbReference type="GeneID" id="131078098"/>
<dbReference type="InterPro" id="IPR033896">
    <property type="entry name" value="MEF2-like_N"/>
</dbReference>
<dbReference type="SMART" id="SM00432">
    <property type="entry name" value="MADS"/>
    <property type="match status" value="1"/>
</dbReference>
<dbReference type="GO" id="GO:0005634">
    <property type="term" value="C:nucleus"/>
    <property type="evidence" value="ECO:0007669"/>
    <property type="project" value="UniProtKB-SubCell"/>
</dbReference>
<dbReference type="KEGG" id="cjf:131078098"/>
<organism evidence="8">
    <name type="scientific">Cryptomeria japonica</name>
    <name type="common">Japanese cedar</name>
    <name type="synonym">Cupressus japonica</name>
    <dbReference type="NCBI Taxonomy" id="3369"/>
    <lineage>
        <taxon>Eukaryota</taxon>
        <taxon>Viridiplantae</taxon>
        <taxon>Streptophyta</taxon>
        <taxon>Embryophyta</taxon>
        <taxon>Tracheophyta</taxon>
        <taxon>Spermatophyta</taxon>
        <taxon>Pinopsida</taxon>
        <taxon>Pinidae</taxon>
        <taxon>Conifers II</taxon>
        <taxon>Cupressales</taxon>
        <taxon>Cupressaceae</taxon>
        <taxon>Cryptomeria</taxon>
    </lineage>
</organism>
<dbReference type="GO" id="GO:0046983">
    <property type="term" value="F:protein dimerization activity"/>
    <property type="evidence" value="ECO:0007669"/>
    <property type="project" value="InterPro"/>
</dbReference>
<dbReference type="InterPro" id="IPR050142">
    <property type="entry name" value="MADS-box/MEF2_TF"/>
</dbReference>
<dbReference type="Gene3D" id="3.40.1810.10">
    <property type="entry name" value="Transcription factor, MADS-box"/>
    <property type="match status" value="1"/>
</dbReference>
<dbReference type="PROSITE" id="PS00350">
    <property type="entry name" value="MADS_BOX_1"/>
    <property type="match status" value="1"/>
</dbReference>
<comment type="subcellular location">
    <subcellularLocation>
        <location evidence="1">Nucleus</location>
    </subcellularLocation>
</comment>
<feature type="domain" description="K-box" evidence="7">
    <location>
        <begin position="86"/>
        <end position="176"/>
    </location>
</feature>
<keyword evidence="3" id="KW-0238">DNA-binding</keyword>
<evidence type="ECO:0000259" key="6">
    <source>
        <dbReference type="PROSITE" id="PS50066"/>
    </source>
</evidence>
<keyword evidence="5" id="KW-0539">Nucleus</keyword>
<dbReference type="EMBL" id="AB359028">
    <property type="protein sequence ID" value="BAG48495.1"/>
    <property type="molecule type" value="mRNA"/>
</dbReference>
<evidence type="ECO:0000256" key="5">
    <source>
        <dbReference type="ARBA" id="ARBA00023242"/>
    </source>
</evidence>
<evidence type="ECO:0000256" key="2">
    <source>
        <dbReference type="ARBA" id="ARBA00023015"/>
    </source>
</evidence>